<evidence type="ECO:0000256" key="1">
    <source>
        <dbReference type="ARBA" id="ARBA00010364"/>
    </source>
</evidence>
<reference evidence="3 4" key="1">
    <citation type="submission" date="2020-05" db="EMBL/GenBank/DDBJ databases">
        <title>Genomic Encyclopedia of Type Strains, Phase IV (KMG-V): Genome sequencing to study the core and pangenomes of soil and plant-associated prokaryotes.</title>
        <authorList>
            <person name="Whitman W."/>
        </authorList>
    </citation>
    <scope>NUCLEOTIDE SEQUENCE [LARGE SCALE GENOMIC DNA]</scope>
    <source>
        <strain evidence="3 4">9A</strain>
    </source>
</reference>
<name>A0ABX2FTZ0_9BACT</name>
<dbReference type="InterPro" id="IPR003746">
    <property type="entry name" value="DUF167"/>
</dbReference>
<dbReference type="Proteomes" id="UP000779507">
    <property type="component" value="Unassembled WGS sequence"/>
</dbReference>
<accession>A0ABX2FTZ0</accession>
<dbReference type="EMBL" id="JABSNP010000012">
    <property type="protein sequence ID" value="NRT19865.1"/>
    <property type="molecule type" value="Genomic_DNA"/>
</dbReference>
<evidence type="ECO:0000313" key="4">
    <source>
        <dbReference type="Proteomes" id="UP000779507"/>
    </source>
</evidence>
<proteinExistence type="inferred from homology"/>
<dbReference type="NCBIfam" id="TIGR00251">
    <property type="entry name" value="DUF167 family protein"/>
    <property type="match status" value="1"/>
</dbReference>
<sequence length="87" mass="8834">MAILHLKAKPGSRTSQLLVGPDGAVTARLAVPAHDGLANAALLVLLATTFGLPKQDVTLLAGHAAPFKKVELAGLSDEAMARGLATL</sequence>
<dbReference type="HAMAP" id="MF_00634">
    <property type="entry name" value="UPF0235"/>
    <property type="match status" value="1"/>
</dbReference>
<gene>
    <name evidence="3" type="ORF">HNP98_002701</name>
</gene>
<dbReference type="Gene3D" id="3.30.1200.10">
    <property type="entry name" value="YggU-like"/>
    <property type="match status" value="1"/>
</dbReference>
<protein>
    <recommendedName>
        <fullName evidence="2">UPF0235 protein HNP98_002701</fullName>
    </recommendedName>
</protein>
<dbReference type="InterPro" id="IPR036591">
    <property type="entry name" value="YggU-like_sf"/>
</dbReference>
<comment type="caution">
    <text evidence="3">The sequence shown here is derived from an EMBL/GenBank/DDBJ whole genome shotgun (WGS) entry which is preliminary data.</text>
</comment>
<dbReference type="Pfam" id="PF02594">
    <property type="entry name" value="DUF167"/>
    <property type="match status" value="1"/>
</dbReference>
<dbReference type="SUPFAM" id="SSF69786">
    <property type="entry name" value="YggU-like"/>
    <property type="match status" value="1"/>
</dbReference>
<organism evidence="3 4">
    <name type="scientific">Hymenobacter caeli</name>
    <dbReference type="NCBI Taxonomy" id="2735894"/>
    <lineage>
        <taxon>Bacteria</taxon>
        <taxon>Pseudomonadati</taxon>
        <taxon>Bacteroidota</taxon>
        <taxon>Cytophagia</taxon>
        <taxon>Cytophagales</taxon>
        <taxon>Hymenobacteraceae</taxon>
        <taxon>Hymenobacter</taxon>
    </lineage>
</organism>
<evidence type="ECO:0000256" key="2">
    <source>
        <dbReference type="HAMAP-Rule" id="MF_00634"/>
    </source>
</evidence>
<dbReference type="RefSeq" id="WP_173810576.1">
    <property type="nucleotide sequence ID" value="NZ_JABSNP010000012.1"/>
</dbReference>
<dbReference type="SMART" id="SM01152">
    <property type="entry name" value="DUF167"/>
    <property type="match status" value="1"/>
</dbReference>
<comment type="similarity">
    <text evidence="1 2">Belongs to the UPF0235 family.</text>
</comment>
<keyword evidence="4" id="KW-1185">Reference proteome</keyword>
<evidence type="ECO:0000313" key="3">
    <source>
        <dbReference type="EMBL" id="NRT19865.1"/>
    </source>
</evidence>